<dbReference type="SUPFAM" id="SSF50475">
    <property type="entry name" value="FMN-binding split barrel"/>
    <property type="match status" value="1"/>
</dbReference>
<protein>
    <submittedName>
        <fullName evidence="3">PPOX class F420-dependent oxidoreductase</fullName>
    </submittedName>
</protein>
<proteinExistence type="predicted"/>
<dbReference type="RefSeq" id="WP_345519931.1">
    <property type="nucleotide sequence ID" value="NZ_BAABKM010000002.1"/>
</dbReference>
<evidence type="ECO:0000313" key="4">
    <source>
        <dbReference type="Proteomes" id="UP001499974"/>
    </source>
</evidence>
<dbReference type="EMBL" id="BAABKM010000002">
    <property type="protein sequence ID" value="GAA4696693.1"/>
    <property type="molecule type" value="Genomic_DNA"/>
</dbReference>
<dbReference type="Proteomes" id="UP001499974">
    <property type="component" value="Unassembled WGS sequence"/>
</dbReference>
<evidence type="ECO:0000256" key="1">
    <source>
        <dbReference type="ARBA" id="ARBA00023002"/>
    </source>
</evidence>
<dbReference type="InterPro" id="IPR012349">
    <property type="entry name" value="Split_barrel_FMN-bd"/>
</dbReference>
<dbReference type="InterPro" id="IPR019920">
    <property type="entry name" value="F420-binding_dom_put"/>
</dbReference>
<reference evidence="4" key="1">
    <citation type="journal article" date="2019" name="Int. J. Syst. Evol. Microbiol.">
        <title>The Global Catalogue of Microorganisms (GCM) 10K type strain sequencing project: providing services to taxonomists for standard genome sequencing and annotation.</title>
        <authorList>
            <consortium name="The Broad Institute Genomics Platform"/>
            <consortium name="The Broad Institute Genome Sequencing Center for Infectious Disease"/>
            <person name="Wu L."/>
            <person name="Ma J."/>
        </authorList>
    </citation>
    <scope>NUCLEOTIDE SEQUENCE [LARGE SCALE GENOMIC DNA]</scope>
    <source>
        <strain evidence="4">JCM 18531</strain>
    </source>
</reference>
<sequence length="139" mass="15414">MEIQQALDAVRANKQAILTTIKRDGRPQLSNVLAAVGDDGLIRVSTTADRAKHANLRRTPWAAIHVNGGDFWSYAVVEGDVTLSDVVADAHDEAAEELVELYRALAGEHEDWDDYRAALVRDRRVVVRVVPTHAYGMLR</sequence>
<dbReference type="Gene3D" id="2.30.110.10">
    <property type="entry name" value="Electron Transport, Fmn-binding Protein, Chain A"/>
    <property type="match status" value="1"/>
</dbReference>
<organism evidence="3 4">
    <name type="scientific">Nocardioides conyzicola</name>
    <dbReference type="NCBI Taxonomy" id="1651781"/>
    <lineage>
        <taxon>Bacteria</taxon>
        <taxon>Bacillati</taxon>
        <taxon>Actinomycetota</taxon>
        <taxon>Actinomycetes</taxon>
        <taxon>Propionibacteriales</taxon>
        <taxon>Nocardioidaceae</taxon>
        <taxon>Nocardioides</taxon>
    </lineage>
</organism>
<comment type="caution">
    <text evidence="3">The sequence shown here is derived from an EMBL/GenBank/DDBJ whole genome shotgun (WGS) entry which is preliminary data.</text>
</comment>
<dbReference type="PANTHER" id="PTHR35176:SF2">
    <property type="entry name" value="F420H(2)-DEPENDENT REDUCTASE RV1155"/>
    <property type="match status" value="1"/>
</dbReference>
<feature type="domain" description="Pyridoxamine 5'-phosphate oxidase N-terminal" evidence="2">
    <location>
        <begin position="6"/>
        <end position="122"/>
    </location>
</feature>
<accession>A0ABP8WWG2</accession>
<keyword evidence="4" id="KW-1185">Reference proteome</keyword>
<dbReference type="PANTHER" id="PTHR35176">
    <property type="entry name" value="HEME OXYGENASE HI_0854-RELATED"/>
    <property type="match status" value="1"/>
</dbReference>
<keyword evidence="1" id="KW-0560">Oxidoreductase</keyword>
<dbReference type="NCBIfam" id="TIGR03618">
    <property type="entry name" value="Rv1155_F420"/>
    <property type="match status" value="1"/>
</dbReference>
<dbReference type="InterPro" id="IPR052019">
    <property type="entry name" value="F420H2_bilvrd_red/Heme_oxyg"/>
</dbReference>
<dbReference type="InterPro" id="IPR011576">
    <property type="entry name" value="Pyridox_Oxase_N"/>
</dbReference>
<evidence type="ECO:0000259" key="2">
    <source>
        <dbReference type="Pfam" id="PF01243"/>
    </source>
</evidence>
<dbReference type="Pfam" id="PF01243">
    <property type="entry name" value="PNPOx_N"/>
    <property type="match status" value="1"/>
</dbReference>
<gene>
    <name evidence="3" type="ORF">GCM10023349_10330</name>
</gene>
<evidence type="ECO:0000313" key="3">
    <source>
        <dbReference type="EMBL" id="GAA4696693.1"/>
    </source>
</evidence>
<name>A0ABP8WWG2_9ACTN</name>